<evidence type="ECO:0008006" key="3">
    <source>
        <dbReference type="Google" id="ProtNLM"/>
    </source>
</evidence>
<comment type="caution">
    <text evidence="1">The sequence shown here is derived from an EMBL/GenBank/DDBJ whole genome shotgun (WGS) entry which is preliminary data.</text>
</comment>
<dbReference type="Proteomes" id="UP000240009">
    <property type="component" value="Unassembled WGS sequence"/>
</dbReference>
<name>A0A2S8EZU0_9BACT</name>
<dbReference type="InterPro" id="IPR012808">
    <property type="entry name" value="CHP02453"/>
</dbReference>
<protein>
    <recommendedName>
        <fullName evidence="3">TIGR02453 family protein</fullName>
    </recommendedName>
</protein>
<evidence type="ECO:0000313" key="2">
    <source>
        <dbReference type="Proteomes" id="UP000240009"/>
    </source>
</evidence>
<evidence type="ECO:0000313" key="1">
    <source>
        <dbReference type="EMBL" id="PQO25439.1"/>
    </source>
</evidence>
<dbReference type="RefSeq" id="WP_105358812.1">
    <property type="nucleotide sequence ID" value="NZ_PUIA01000081.1"/>
</dbReference>
<dbReference type="Pfam" id="PF09365">
    <property type="entry name" value="DUF2461"/>
    <property type="match status" value="1"/>
</dbReference>
<accession>A0A2S8EZU0</accession>
<dbReference type="InterPro" id="IPR015996">
    <property type="entry name" value="UCP028451"/>
</dbReference>
<dbReference type="PIRSF" id="PIRSF028451">
    <property type="entry name" value="UCP028451"/>
    <property type="match status" value="1"/>
</dbReference>
<dbReference type="OrthoDB" id="9794241at2"/>
<sequence>MTAFGITPKSFKLLDELTANNNREWYHAHKEELREQLLDPFASILESASAKMKNAKRPFSGSKQTMFRLYRDTRFSNDKRPYKEHVGGLLTPSGNKKEDTALIYAHLASDGGFIASGFYRLETKDLNRIRDRMIEDAKTFQAITRKITKAGYHFAEIEPLKSMPRGYAQYADHEHATFLKMKSLIVSQNQSREAWIDGSVVKELVKLHKATVDLMLFGLEAIGKKS</sequence>
<dbReference type="EMBL" id="PUIA01000081">
    <property type="protein sequence ID" value="PQO25439.1"/>
    <property type="molecule type" value="Genomic_DNA"/>
</dbReference>
<dbReference type="NCBIfam" id="TIGR02453">
    <property type="entry name" value="TIGR02453 family protein"/>
    <property type="match status" value="1"/>
</dbReference>
<dbReference type="PANTHER" id="PTHR36452:SF1">
    <property type="entry name" value="DUF2461 DOMAIN-CONTAINING PROTEIN"/>
    <property type="match status" value="1"/>
</dbReference>
<dbReference type="AlphaFoldDB" id="A0A2S8EZU0"/>
<proteinExistence type="predicted"/>
<gene>
    <name evidence="1" type="ORF">C5Y96_24160</name>
</gene>
<reference evidence="1 2" key="1">
    <citation type="submission" date="2018-02" db="EMBL/GenBank/DDBJ databases">
        <title>Comparative genomes isolates from brazilian mangrove.</title>
        <authorList>
            <person name="Araujo J.E."/>
            <person name="Taketani R.G."/>
            <person name="Silva M.C.P."/>
            <person name="Loureco M.V."/>
            <person name="Andreote F.D."/>
        </authorList>
    </citation>
    <scope>NUCLEOTIDE SEQUENCE [LARGE SCALE GENOMIC DNA]</scope>
    <source>
        <strain evidence="1 2">HEX-2 MGV</strain>
    </source>
</reference>
<dbReference type="PANTHER" id="PTHR36452">
    <property type="entry name" value="CHROMOSOME 12, WHOLE GENOME SHOTGUN SEQUENCE"/>
    <property type="match status" value="1"/>
</dbReference>
<organism evidence="1 2">
    <name type="scientific">Blastopirellula marina</name>
    <dbReference type="NCBI Taxonomy" id="124"/>
    <lineage>
        <taxon>Bacteria</taxon>
        <taxon>Pseudomonadati</taxon>
        <taxon>Planctomycetota</taxon>
        <taxon>Planctomycetia</taxon>
        <taxon>Pirellulales</taxon>
        <taxon>Pirellulaceae</taxon>
        <taxon>Blastopirellula</taxon>
    </lineage>
</organism>